<dbReference type="Gene3D" id="1.20.950.20">
    <property type="entry name" value="Transmembrane di-heme cytochromes, Chain C"/>
    <property type="match status" value="1"/>
</dbReference>
<keyword evidence="11 12" id="KW-0472">Membrane</keyword>
<sequence>MQNKNSSKSLALVYVWSKKIRFFHWLNVLCVFLLIAIGLIILNSKALGVTSDGKILLKTCHVLVGYAFCINLLCRVLVGFFGTGFEKWGATLAFNKGFASEFKKYRLGKTKHYKGHNPAGKLMITAMFLALSVQMVSGLVIAGTDIYYPPLGGYFKEQVAIDSTQIKLIKPYSKVNIDAEKYQAMRDLRAPFITAHVYSFYLLLLLIPLHVAGVIFTERKEKSAITSAMINGYKTLPKD</sequence>
<dbReference type="RefSeq" id="WP_348389139.1">
    <property type="nucleotide sequence ID" value="NZ_CP134146.1"/>
</dbReference>
<evidence type="ECO:0000256" key="11">
    <source>
        <dbReference type="ARBA" id="ARBA00023136"/>
    </source>
</evidence>
<dbReference type="PANTHER" id="PTHR30485">
    <property type="entry name" value="NI/FE-HYDROGENASE 1 B-TYPE CYTOCHROME SUBUNIT"/>
    <property type="match status" value="1"/>
</dbReference>
<comment type="subcellular location">
    <subcellularLocation>
        <location evidence="1">Cell membrane</location>
        <topology evidence="1">Multi-pass membrane protein</topology>
    </subcellularLocation>
</comment>
<feature type="transmembrane region" description="Helical" evidence="12">
    <location>
        <begin position="122"/>
        <end position="142"/>
    </location>
</feature>
<keyword evidence="4" id="KW-1003">Cell membrane</keyword>
<keyword evidence="9 12" id="KW-1133">Transmembrane helix</keyword>
<evidence type="ECO:0000256" key="8">
    <source>
        <dbReference type="ARBA" id="ARBA00022982"/>
    </source>
</evidence>
<evidence type="ECO:0000256" key="7">
    <source>
        <dbReference type="ARBA" id="ARBA00022723"/>
    </source>
</evidence>
<reference evidence="15" key="1">
    <citation type="submission" date="2023-09" db="EMBL/GenBank/DDBJ databases">
        <authorList>
            <person name="Zhang C."/>
        </authorList>
    </citation>
    <scope>NUCLEOTIDE SEQUENCE [LARGE SCALE GENOMIC DNA]</scope>
    <source>
        <strain evidence="15">SQ345</strain>
    </source>
</reference>
<name>A0ABY9TML2_9GAMM</name>
<dbReference type="InterPro" id="IPR016174">
    <property type="entry name" value="Di-haem_cyt_TM"/>
</dbReference>
<evidence type="ECO:0000313" key="14">
    <source>
        <dbReference type="EMBL" id="WNC69997.1"/>
    </source>
</evidence>
<keyword evidence="6 12" id="KW-0812">Transmembrane</keyword>
<proteinExistence type="inferred from homology"/>
<comment type="similarity">
    <text evidence="2">Belongs to the HupC/HyaC/HydC family.</text>
</comment>
<evidence type="ECO:0000256" key="6">
    <source>
        <dbReference type="ARBA" id="ARBA00022692"/>
    </source>
</evidence>
<dbReference type="EMBL" id="CP134146">
    <property type="protein sequence ID" value="WNC69997.1"/>
    <property type="molecule type" value="Genomic_DNA"/>
</dbReference>
<evidence type="ECO:0000256" key="5">
    <source>
        <dbReference type="ARBA" id="ARBA00022617"/>
    </source>
</evidence>
<keyword evidence="10" id="KW-0408">Iron</keyword>
<keyword evidence="5" id="KW-0349">Heme</keyword>
<dbReference type="SUPFAM" id="SSF81342">
    <property type="entry name" value="Transmembrane di-heme cytochromes"/>
    <property type="match status" value="1"/>
</dbReference>
<feature type="domain" description="Cytochrome b561 bacterial/Ni-hydrogenase" evidence="13">
    <location>
        <begin position="15"/>
        <end position="232"/>
    </location>
</feature>
<evidence type="ECO:0000256" key="4">
    <source>
        <dbReference type="ARBA" id="ARBA00022475"/>
    </source>
</evidence>
<evidence type="ECO:0000256" key="3">
    <source>
        <dbReference type="ARBA" id="ARBA00022448"/>
    </source>
</evidence>
<evidence type="ECO:0000256" key="12">
    <source>
        <dbReference type="SAM" id="Phobius"/>
    </source>
</evidence>
<keyword evidence="15" id="KW-1185">Reference proteome</keyword>
<evidence type="ECO:0000256" key="2">
    <source>
        <dbReference type="ARBA" id="ARBA00008622"/>
    </source>
</evidence>
<evidence type="ECO:0000256" key="1">
    <source>
        <dbReference type="ARBA" id="ARBA00004651"/>
    </source>
</evidence>
<keyword evidence="8" id="KW-0249">Electron transport</keyword>
<evidence type="ECO:0000259" key="13">
    <source>
        <dbReference type="Pfam" id="PF01292"/>
    </source>
</evidence>
<evidence type="ECO:0000256" key="10">
    <source>
        <dbReference type="ARBA" id="ARBA00023004"/>
    </source>
</evidence>
<feature type="transmembrane region" description="Helical" evidence="12">
    <location>
        <begin position="195"/>
        <end position="216"/>
    </location>
</feature>
<feature type="transmembrane region" description="Helical" evidence="12">
    <location>
        <begin position="21"/>
        <end position="42"/>
    </location>
</feature>
<dbReference type="PRINTS" id="PR00161">
    <property type="entry name" value="NIHGNASECYTB"/>
</dbReference>
<accession>A0ABY9TML2</accession>
<feature type="transmembrane region" description="Helical" evidence="12">
    <location>
        <begin position="62"/>
        <end position="82"/>
    </location>
</feature>
<dbReference type="InterPro" id="IPR051542">
    <property type="entry name" value="Hydrogenase_cytochrome"/>
</dbReference>
<organism evidence="14 15">
    <name type="scientific">Thalassotalea nanhaiensis</name>
    <dbReference type="NCBI Taxonomy" id="3065648"/>
    <lineage>
        <taxon>Bacteria</taxon>
        <taxon>Pseudomonadati</taxon>
        <taxon>Pseudomonadota</taxon>
        <taxon>Gammaproteobacteria</taxon>
        <taxon>Alteromonadales</taxon>
        <taxon>Colwelliaceae</taxon>
        <taxon>Thalassotalea</taxon>
    </lineage>
</organism>
<evidence type="ECO:0000313" key="15">
    <source>
        <dbReference type="Proteomes" id="UP001248581"/>
    </source>
</evidence>
<dbReference type="InterPro" id="IPR000516">
    <property type="entry name" value="Ni-dep_Hydgase_cyt-B"/>
</dbReference>
<dbReference type="PANTHER" id="PTHR30485:SF2">
    <property type="entry name" value="BLL0597 PROTEIN"/>
    <property type="match status" value="1"/>
</dbReference>
<dbReference type="Pfam" id="PF01292">
    <property type="entry name" value="Ni_hydr_CYTB"/>
    <property type="match status" value="1"/>
</dbReference>
<dbReference type="Proteomes" id="UP001248581">
    <property type="component" value="Chromosome"/>
</dbReference>
<gene>
    <name evidence="14" type="ORF">RI845_07630</name>
</gene>
<keyword evidence="7" id="KW-0479">Metal-binding</keyword>
<keyword evidence="3" id="KW-0813">Transport</keyword>
<protein>
    <submittedName>
        <fullName evidence="14">Cytochrome b/b6 domain-containing protein</fullName>
    </submittedName>
</protein>
<evidence type="ECO:0000256" key="9">
    <source>
        <dbReference type="ARBA" id="ARBA00022989"/>
    </source>
</evidence>
<dbReference type="InterPro" id="IPR011577">
    <property type="entry name" value="Cyt_b561_bac/Ni-Hgenase"/>
</dbReference>